<evidence type="ECO:0000313" key="2">
    <source>
        <dbReference type="EMBL" id="KJA15298.1"/>
    </source>
</evidence>
<dbReference type="Proteomes" id="UP000054270">
    <property type="component" value="Unassembled WGS sequence"/>
</dbReference>
<keyword evidence="1" id="KW-1133">Transmembrane helix</keyword>
<keyword evidence="1" id="KW-0472">Membrane</keyword>
<organism evidence="2 3">
    <name type="scientific">Hypholoma sublateritium (strain FD-334 SS-4)</name>
    <dbReference type="NCBI Taxonomy" id="945553"/>
    <lineage>
        <taxon>Eukaryota</taxon>
        <taxon>Fungi</taxon>
        <taxon>Dikarya</taxon>
        <taxon>Basidiomycota</taxon>
        <taxon>Agaricomycotina</taxon>
        <taxon>Agaricomycetes</taxon>
        <taxon>Agaricomycetidae</taxon>
        <taxon>Agaricales</taxon>
        <taxon>Agaricineae</taxon>
        <taxon>Strophariaceae</taxon>
        <taxon>Hypholoma</taxon>
    </lineage>
</organism>
<sequence length="90" mass="9888">MEDVSLAFSESPGLTRADLRLTFLGHGIILMQSIPTFIIVRSVVPKRLSAKFKSSLISSGIAYGSMRVQSWTIAGSLSMFLLFEYSTVAR</sequence>
<accession>A0A0D2LWR7</accession>
<gene>
    <name evidence="2" type="ORF">HYPSUDRAFT_393056</name>
</gene>
<dbReference type="AlphaFoldDB" id="A0A0D2LWR7"/>
<keyword evidence="3" id="KW-1185">Reference proteome</keyword>
<dbReference type="EMBL" id="KN817649">
    <property type="protein sequence ID" value="KJA15298.1"/>
    <property type="molecule type" value="Genomic_DNA"/>
</dbReference>
<protein>
    <submittedName>
        <fullName evidence="2">Uncharacterized protein</fullName>
    </submittedName>
</protein>
<reference evidence="3" key="1">
    <citation type="submission" date="2014-04" db="EMBL/GenBank/DDBJ databases">
        <title>Evolutionary Origins and Diversification of the Mycorrhizal Mutualists.</title>
        <authorList>
            <consortium name="DOE Joint Genome Institute"/>
            <consortium name="Mycorrhizal Genomics Consortium"/>
            <person name="Kohler A."/>
            <person name="Kuo A."/>
            <person name="Nagy L.G."/>
            <person name="Floudas D."/>
            <person name="Copeland A."/>
            <person name="Barry K.W."/>
            <person name="Cichocki N."/>
            <person name="Veneault-Fourrey C."/>
            <person name="LaButti K."/>
            <person name="Lindquist E.A."/>
            <person name="Lipzen A."/>
            <person name="Lundell T."/>
            <person name="Morin E."/>
            <person name="Murat C."/>
            <person name="Riley R."/>
            <person name="Ohm R."/>
            <person name="Sun H."/>
            <person name="Tunlid A."/>
            <person name="Henrissat B."/>
            <person name="Grigoriev I.V."/>
            <person name="Hibbett D.S."/>
            <person name="Martin F."/>
        </authorList>
    </citation>
    <scope>NUCLEOTIDE SEQUENCE [LARGE SCALE GENOMIC DNA]</scope>
    <source>
        <strain evidence="3">FD-334 SS-4</strain>
    </source>
</reference>
<evidence type="ECO:0000313" key="3">
    <source>
        <dbReference type="Proteomes" id="UP000054270"/>
    </source>
</evidence>
<feature type="transmembrane region" description="Helical" evidence="1">
    <location>
        <begin position="20"/>
        <end position="40"/>
    </location>
</feature>
<evidence type="ECO:0000256" key="1">
    <source>
        <dbReference type="SAM" id="Phobius"/>
    </source>
</evidence>
<keyword evidence="1" id="KW-0812">Transmembrane</keyword>
<proteinExistence type="predicted"/>
<name>A0A0D2LWR7_HYPSF</name>